<evidence type="ECO:0000256" key="1">
    <source>
        <dbReference type="ARBA" id="ARBA00004651"/>
    </source>
</evidence>
<dbReference type="HAMAP" id="MF_02241">
    <property type="entry name" value="PIP_synthase"/>
    <property type="match status" value="1"/>
</dbReference>
<feature type="transmembrane region" description="Helical" evidence="17">
    <location>
        <begin position="28"/>
        <end position="44"/>
    </location>
</feature>
<proteinExistence type="inferred from homology"/>
<dbReference type="Gene3D" id="1.20.120.1760">
    <property type="match status" value="1"/>
</dbReference>
<comment type="cofactor">
    <cofactor evidence="17">
        <name>Mg(2+)</name>
        <dbReference type="ChEBI" id="CHEBI:18420"/>
    </cofactor>
    <text evidence="17">Contains a di-nuclear catalytic Mg(2+) center.</text>
</comment>
<evidence type="ECO:0000256" key="14">
    <source>
        <dbReference type="ARBA" id="ARBA00024082"/>
    </source>
</evidence>
<dbReference type="Proteomes" id="UP000523079">
    <property type="component" value="Unassembled WGS sequence"/>
</dbReference>
<evidence type="ECO:0000256" key="15">
    <source>
        <dbReference type="ARBA" id="ARBA00033137"/>
    </source>
</evidence>
<dbReference type="InterPro" id="IPR044268">
    <property type="entry name" value="PIP_synthase_PgsA1"/>
</dbReference>
<keyword evidence="8 17" id="KW-0812">Transmembrane</keyword>
<dbReference type="GO" id="GO:0016780">
    <property type="term" value="F:phosphotransferase activity, for other substituted phosphate groups"/>
    <property type="evidence" value="ECO:0007669"/>
    <property type="project" value="UniProtKB-UniRule"/>
</dbReference>
<keyword evidence="12 17" id="KW-0472">Membrane</keyword>
<keyword evidence="17" id="KW-0444">Lipid biosynthesis</keyword>
<keyword evidence="20" id="KW-1185">Reference proteome</keyword>
<dbReference type="EMBL" id="JACGWT010000004">
    <property type="protein sequence ID" value="MBA8794941.1"/>
    <property type="molecule type" value="Genomic_DNA"/>
</dbReference>
<evidence type="ECO:0000256" key="17">
    <source>
        <dbReference type="HAMAP-Rule" id="MF_02241"/>
    </source>
</evidence>
<name>A0A7W3P6D5_9ACTN</name>
<dbReference type="AlphaFoldDB" id="A0A7W3P6D5"/>
<feature type="binding site" evidence="17">
    <location>
        <position position="86"/>
    </location>
    <ligand>
        <name>Mg(2+)</name>
        <dbReference type="ChEBI" id="CHEBI:18420"/>
        <label>1</label>
    </ligand>
</feature>
<dbReference type="EC" id="2.7.8.-" evidence="17"/>
<keyword evidence="17" id="KW-1208">Phospholipid metabolism</keyword>
<feature type="binding site" evidence="17">
    <location>
        <position position="73"/>
    </location>
    <ligand>
        <name>a CDP-1,2-diacyl-sn-glycerol</name>
        <dbReference type="ChEBI" id="CHEBI:58332"/>
    </ligand>
</feature>
<feature type="active site" description="Proton acceptor" evidence="17">
    <location>
        <position position="90"/>
    </location>
</feature>
<comment type="catalytic activity">
    <reaction evidence="16 17">
        <text>a CDP-1,2-diacyl-sn-glycerol + 1D-myo-inositol 3-phosphate = a 1,2-diacyl-sn-glycero-3-phospho-(1D-myo-inositol-3-phosphate) + CMP + H(+)</text>
        <dbReference type="Rhea" id="RHEA:60504"/>
        <dbReference type="ChEBI" id="CHEBI:15378"/>
        <dbReference type="ChEBI" id="CHEBI:58088"/>
        <dbReference type="ChEBI" id="CHEBI:58332"/>
        <dbReference type="ChEBI" id="CHEBI:58401"/>
        <dbReference type="ChEBI" id="CHEBI:60377"/>
    </reaction>
</comment>
<evidence type="ECO:0000313" key="19">
    <source>
        <dbReference type="EMBL" id="MBA8794941.1"/>
    </source>
</evidence>
<comment type="pathway">
    <text evidence="3">Lipid metabolism.</text>
</comment>
<dbReference type="UniPathway" id="UPA00220"/>
<keyword evidence="7 17" id="KW-0808">Transferase</keyword>
<evidence type="ECO:0000256" key="2">
    <source>
        <dbReference type="ARBA" id="ARBA00004805"/>
    </source>
</evidence>
<evidence type="ECO:0000256" key="11">
    <source>
        <dbReference type="ARBA" id="ARBA00022989"/>
    </source>
</evidence>
<dbReference type="InterPro" id="IPR043130">
    <property type="entry name" value="CDP-OH_PTrfase_TM_dom"/>
</dbReference>
<evidence type="ECO:0000256" key="8">
    <source>
        <dbReference type="ARBA" id="ARBA00022692"/>
    </source>
</evidence>
<feature type="binding site" evidence="17">
    <location>
        <position position="65"/>
    </location>
    <ligand>
        <name>Mg(2+)</name>
        <dbReference type="ChEBI" id="CHEBI:18420"/>
        <label>1</label>
    </ligand>
</feature>
<feature type="transmembrane region" description="Helical" evidence="17">
    <location>
        <begin position="117"/>
        <end position="136"/>
    </location>
</feature>
<evidence type="ECO:0000256" key="9">
    <source>
        <dbReference type="ARBA" id="ARBA00022723"/>
    </source>
</evidence>
<feature type="transmembrane region" description="Helical" evidence="17">
    <location>
        <begin position="157"/>
        <end position="176"/>
    </location>
</feature>
<gene>
    <name evidence="19" type="ORF">FHX74_002569</name>
</gene>
<keyword evidence="9 17" id="KW-0479">Metal-binding</keyword>
<organism evidence="19 20">
    <name type="scientific">Microlunatus kandeliicorticis</name>
    <dbReference type="NCBI Taxonomy" id="1759536"/>
    <lineage>
        <taxon>Bacteria</taxon>
        <taxon>Bacillati</taxon>
        <taxon>Actinomycetota</taxon>
        <taxon>Actinomycetes</taxon>
        <taxon>Propionibacteriales</taxon>
        <taxon>Propionibacteriaceae</taxon>
        <taxon>Microlunatus</taxon>
    </lineage>
</organism>
<comment type="subunit">
    <text evidence="5 17">Homodimer.</text>
</comment>
<evidence type="ECO:0000256" key="13">
    <source>
        <dbReference type="ARBA" id="ARBA00023935"/>
    </source>
</evidence>
<comment type="subcellular location">
    <subcellularLocation>
        <location evidence="1 17">Cell membrane</location>
        <topology evidence="1 17">Multi-pass membrane protein</topology>
    </subcellularLocation>
</comment>
<comment type="function">
    <text evidence="17">Catalyzes the conjugation of the 1'-hydroxyl group of D-myo-inositol-3-phosphate (also named L-myo-inositol-1-phosphate) with a lipid tail of cytidine diphosphate diacylglycerol (CDP-DAG), forming phosphatidylinositol phosphate (PIP) and CMP. PIP is a precursor of phosphatidylinositol (PI) which is an essential lipid required for cell wall formation.</text>
</comment>
<reference evidence="19 20" key="1">
    <citation type="submission" date="2020-07" db="EMBL/GenBank/DDBJ databases">
        <title>Sequencing the genomes of 1000 actinobacteria strains.</title>
        <authorList>
            <person name="Klenk H.-P."/>
        </authorList>
    </citation>
    <scope>NUCLEOTIDE SEQUENCE [LARGE SCALE GENOMIC DNA]</scope>
    <source>
        <strain evidence="19 20">DSM 100723</strain>
    </source>
</reference>
<feature type="binding site" evidence="17">
    <location>
        <position position="68"/>
    </location>
    <ligand>
        <name>Mg(2+)</name>
        <dbReference type="ChEBI" id="CHEBI:18420"/>
        <label>1</label>
    </ligand>
</feature>
<sequence>MLERFRGAWTAVIAPIAAFFVRRNVSPDVITVVGTVGVCVGALVCFPNGWLWQGVVVITLFVFADMVDGQMARSTGRSSRWGAFLDSSLDRLGDGAVFGGIVLFFVGRHAVDHPYPTVWAAVALWALVLGQLTSYVKARAESLNFTTVGGLAARADRLLVILLGAFLAGLGVPWALEIAVTLLALGSSVTVVQRIAQVRRQAVEQVDA</sequence>
<evidence type="ECO:0000313" key="20">
    <source>
        <dbReference type="Proteomes" id="UP000523079"/>
    </source>
</evidence>
<dbReference type="NCBIfam" id="NF045883">
    <property type="entry name" value="PIPSynth"/>
    <property type="match status" value="1"/>
</dbReference>
<evidence type="ECO:0000256" key="7">
    <source>
        <dbReference type="ARBA" id="ARBA00022679"/>
    </source>
</evidence>
<keyword evidence="10 17" id="KW-0460">Magnesium</keyword>
<keyword evidence="6 17" id="KW-1003">Cell membrane</keyword>
<evidence type="ECO:0000256" key="6">
    <source>
        <dbReference type="ARBA" id="ARBA00022475"/>
    </source>
</evidence>
<comment type="pathway">
    <text evidence="2 17">Phospholipid metabolism; phosphatidylinositol phosphate biosynthesis.</text>
</comment>
<dbReference type="Pfam" id="PF01066">
    <property type="entry name" value="CDP-OH_P_transf"/>
    <property type="match status" value="1"/>
</dbReference>
<dbReference type="InterPro" id="IPR048254">
    <property type="entry name" value="CDP_ALCOHOL_P_TRANSF_CS"/>
</dbReference>
<feature type="transmembrane region" description="Helical" evidence="17">
    <location>
        <begin position="6"/>
        <end position="21"/>
    </location>
</feature>
<dbReference type="InterPro" id="IPR000462">
    <property type="entry name" value="CDP-OH_P_trans"/>
</dbReference>
<evidence type="ECO:0000256" key="3">
    <source>
        <dbReference type="ARBA" id="ARBA00005189"/>
    </source>
</evidence>
<accession>A0A7W3P6D5</accession>
<feature type="binding site" evidence="17">
    <location>
        <position position="69"/>
    </location>
    <ligand>
        <name>a CDP-1,2-diacyl-sn-glycerol</name>
        <dbReference type="ChEBI" id="CHEBI:58332"/>
    </ligand>
</feature>
<dbReference type="RefSeq" id="WP_182560568.1">
    <property type="nucleotide sequence ID" value="NZ_JACGWT010000004.1"/>
</dbReference>
<keyword evidence="17" id="KW-0594">Phospholipid biosynthesis</keyword>
<evidence type="ECO:0000256" key="12">
    <source>
        <dbReference type="ARBA" id="ARBA00023136"/>
    </source>
</evidence>
<evidence type="ECO:0000256" key="16">
    <source>
        <dbReference type="ARBA" id="ARBA00048865"/>
    </source>
</evidence>
<evidence type="ECO:0000256" key="18">
    <source>
        <dbReference type="RuleBase" id="RU003750"/>
    </source>
</evidence>
<dbReference type="PROSITE" id="PS00379">
    <property type="entry name" value="CDP_ALCOHOL_P_TRANSF"/>
    <property type="match status" value="1"/>
</dbReference>
<evidence type="ECO:0000256" key="5">
    <source>
        <dbReference type="ARBA" id="ARBA00011738"/>
    </source>
</evidence>
<protein>
    <recommendedName>
        <fullName evidence="14 17">Phosphatidylinositol phosphate synthase</fullName>
        <shortName evidence="17">PIP synthase</shortName>
        <ecNumber evidence="17">2.7.8.-</ecNumber>
    </recommendedName>
    <alternativeName>
        <fullName evidence="15 17">CDP-diacylglycerol--D-myo-inositol-3-phosphate 3-phosphatidyltransferase</fullName>
    </alternativeName>
</protein>
<keyword evidence="11 17" id="KW-1133">Transmembrane helix</keyword>
<dbReference type="GO" id="GO:0005886">
    <property type="term" value="C:plasma membrane"/>
    <property type="evidence" value="ECO:0007669"/>
    <property type="project" value="UniProtKB-SubCell"/>
</dbReference>
<dbReference type="GO" id="GO:0000287">
    <property type="term" value="F:magnesium ion binding"/>
    <property type="evidence" value="ECO:0007669"/>
    <property type="project" value="UniProtKB-UniRule"/>
</dbReference>
<dbReference type="GO" id="GO:0008654">
    <property type="term" value="P:phospholipid biosynthetic process"/>
    <property type="evidence" value="ECO:0007669"/>
    <property type="project" value="UniProtKB-UniRule"/>
</dbReference>
<feature type="binding site" evidence="17">
    <location>
        <position position="79"/>
    </location>
    <ligand>
        <name>a CDP-1,2-diacyl-sn-glycerol</name>
        <dbReference type="ChEBI" id="CHEBI:58332"/>
    </ligand>
</feature>
<feature type="binding site" evidence="17">
    <location>
        <position position="90"/>
    </location>
    <ligand>
        <name>Mg(2+)</name>
        <dbReference type="ChEBI" id="CHEBI:18420"/>
        <label>2</label>
    </ligand>
</feature>
<evidence type="ECO:0000256" key="10">
    <source>
        <dbReference type="ARBA" id="ARBA00022842"/>
    </source>
</evidence>
<comment type="catalytic activity">
    <reaction evidence="13 17">
        <text>1,2-di-(9Z-octadecenoyl)-sn-glycero-3-cytidine-5'-diphosphate + 1D-myo-inositol 3-phosphate = 1,2-di-(9Z-octadecenoyl)-sn-glycero-3-phospho-(1D-myo-inositol-3-phosphate) + CMP + H(+)</text>
        <dbReference type="Rhea" id="RHEA:61216"/>
        <dbReference type="ChEBI" id="CHEBI:15378"/>
        <dbReference type="ChEBI" id="CHEBI:58401"/>
        <dbReference type="ChEBI" id="CHEBI:60377"/>
        <dbReference type="ChEBI" id="CHEBI:85356"/>
        <dbReference type="ChEBI" id="CHEBI:144472"/>
    </reaction>
</comment>
<keyword evidence="17" id="KW-0443">Lipid metabolism</keyword>
<feature type="binding site" evidence="17">
    <location>
        <position position="65"/>
    </location>
    <ligand>
        <name>Mg(2+)</name>
        <dbReference type="ChEBI" id="CHEBI:18420"/>
        <label>2</label>
    </ligand>
</feature>
<comment type="caution">
    <text evidence="17">Lacks conserved residue(s) required for the propagation of feature annotation.</text>
</comment>
<feature type="binding site" evidence="17">
    <location>
        <begin position="28"/>
        <end position="31"/>
    </location>
    <ligand>
        <name>a CDP-1,2-diacyl-sn-glycerol</name>
        <dbReference type="ChEBI" id="CHEBI:58332"/>
    </ligand>
</feature>
<evidence type="ECO:0000256" key="4">
    <source>
        <dbReference type="ARBA" id="ARBA00010441"/>
    </source>
</evidence>
<feature type="binding site" evidence="17">
    <location>
        <position position="86"/>
    </location>
    <ligand>
        <name>Mg(2+)</name>
        <dbReference type="ChEBI" id="CHEBI:18420"/>
        <label>2</label>
    </ligand>
</feature>
<comment type="similarity">
    <text evidence="4 17 18">Belongs to the CDP-alcohol phosphatidyltransferase class-I family.</text>
</comment>
<comment type="caution">
    <text evidence="19">The sequence shown here is derived from an EMBL/GenBank/DDBJ whole genome shotgun (WGS) entry which is preliminary data.</text>
</comment>